<dbReference type="InterPro" id="IPR016047">
    <property type="entry name" value="M23ase_b-sheet_dom"/>
</dbReference>
<dbReference type="Proteomes" id="UP000236497">
    <property type="component" value="Unassembled WGS sequence"/>
</dbReference>
<dbReference type="PANTHER" id="PTHR21666">
    <property type="entry name" value="PEPTIDASE-RELATED"/>
    <property type="match status" value="1"/>
</dbReference>
<organism evidence="4 5">
    <name type="scientific">Herbinix hemicellulosilytica</name>
    <dbReference type="NCBI Taxonomy" id="1564487"/>
    <lineage>
        <taxon>Bacteria</taxon>
        <taxon>Bacillati</taxon>
        <taxon>Bacillota</taxon>
        <taxon>Clostridia</taxon>
        <taxon>Lachnospirales</taxon>
        <taxon>Lachnospiraceae</taxon>
        <taxon>Herbinix</taxon>
    </lineage>
</organism>
<keyword evidence="2" id="KW-0812">Transmembrane</keyword>
<gene>
    <name evidence="4" type="ORF">HHT355_2604</name>
</gene>
<dbReference type="AlphaFoldDB" id="A0A0H5SKY7"/>
<feature type="transmembrane region" description="Helical" evidence="2">
    <location>
        <begin position="12"/>
        <end position="31"/>
    </location>
</feature>
<keyword evidence="5" id="KW-1185">Reference proteome</keyword>
<dbReference type="Gene3D" id="2.70.70.10">
    <property type="entry name" value="Glucose Permease (Domain IIA)"/>
    <property type="match status" value="1"/>
</dbReference>
<dbReference type="PANTHER" id="PTHR21666:SF270">
    <property type="entry name" value="MUREIN HYDROLASE ACTIVATOR ENVC"/>
    <property type="match status" value="1"/>
</dbReference>
<protein>
    <recommendedName>
        <fullName evidence="3">M23ase beta-sheet core domain-containing protein</fullName>
    </recommendedName>
</protein>
<feature type="domain" description="M23ase beta-sheet core" evidence="3">
    <location>
        <begin position="189"/>
        <end position="284"/>
    </location>
</feature>
<reference evidence="4 5" key="1">
    <citation type="submission" date="2015-06" db="EMBL/GenBank/DDBJ databases">
        <authorList>
            <person name="Wibberg Daniel"/>
        </authorList>
    </citation>
    <scope>NUCLEOTIDE SEQUENCE [LARGE SCALE GENOMIC DNA]</scope>
    <source>
        <strain evidence="4 5">T3/55T</strain>
    </source>
</reference>
<dbReference type="RefSeq" id="WP_242967683.1">
    <property type="nucleotide sequence ID" value="NZ_CVTD020000029.1"/>
</dbReference>
<feature type="region of interest" description="Disordered" evidence="1">
    <location>
        <begin position="66"/>
        <end position="93"/>
    </location>
</feature>
<evidence type="ECO:0000313" key="4">
    <source>
        <dbReference type="EMBL" id="CRZ35785.1"/>
    </source>
</evidence>
<dbReference type="SUPFAM" id="SSF51261">
    <property type="entry name" value="Duplicated hybrid motif"/>
    <property type="match status" value="1"/>
</dbReference>
<dbReference type="CDD" id="cd12797">
    <property type="entry name" value="M23_peptidase"/>
    <property type="match status" value="1"/>
</dbReference>
<proteinExistence type="predicted"/>
<sequence length="289" mass="31681">MKKIAEFFKEKGYYVLLFVGIIAIAAVALIGSNLSSKVEDDNNDFVDLNEPDTNIAAEDDENLLADNNDTSDQLANNDQTSQVSESTEDGQEVADNDSLLEFDVFTEEEEQGIDLAEIDEPVQAADVKKDIKEQPKAVETAGTTVQNVTPLSFDVEKGLLWPVDGNVIMNYSMDHLTYYATLMQYKVNPAIVIGAEVGTEVKAAADGIITDIYDDPVTGLTVTMDIGDGYSLLYGQLKDVNHKIGDRVAEGEVIGAVDEPTKFYVVEGSNLYFMVKKDDQTVNPMLLLR</sequence>
<evidence type="ECO:0000259" key="3">
    <source>
        <dbReference type="Pfam" id="PF01551"/>
    </source>
</evidence>
<keyword evidence="2" id="KW-0472">Membrane</keyword>
<dbReference type="InterPro" id="IPR011055">
    <property type="entry name" value="Dup_hybrid_motif"/>
</dbReference>
<keyword evidence="2" id="KW-1133">Transmembrane helix</keyword>
<evidence type="ECO:0000313" key="5">
    <source>
        <dbReference type="Proteomes" id="UP000236497"/>
    </source>
</evidence>
<dbReference type="InterPro" id="IPR050570">
    <property type="entry name" value="Cell_wall_metabolism_enzyme"/>
</dbReference>
<dbReference type="GO" id="GO:0004222">
    <property type="term" value="F:metalloendopeptidase activity"/>
    <property type="evidence" value="ECO:0007669"/>
    <property type="project" value="TreeGrafter"/>
</dbReference>
<feature type="compositionally biased region" description="Polar residues" evidence="1">
    <location>
        <begin position="70"/>
        <end position="85"/>
    </location>
</feature>
<evidence type="ECO:0000256" key="2">
    <source>
        <dbReference type="SAM" id="Phobius"/>
    </source>
</evidence>
<accession>A0A0H5SKY7</accession>
<dbReference type="EMBL" id="CVTD020000029">
    <property type="protein sequence ID" value="CRZ35785.1"/>
    <property type="molecule type" value="Genomic_DNA"/>
</dbReference>
<dbReference type="Pfam" id="PF01551">
    <property type="entry name" value="Peptidase_M23"/>
    <property type="match status" value="1"/>
</dbReference>
<evidence type="ECO:0000256" key="1">
    <source>
        <dbReference type="SAM" id="MobiDB-lite"/>
    </source>
</evidence>
<name>A0A0H5SKY7_HERHM</name>